<comment type="caution">
    <text evidence="1">The sequence shown here is derived from an EMBL/GenBank/DDBJ whole genome shotgun (WGS) entry which is preliminary data.</text>
</comment>
<evidence type="ECO:0000313" key="1">
    <source>
        <dbReference type="EMBL" id="DAZ96345.1"/>
    </source>
</evidence>
<dbReference type="AlphaFoldDB" id="A0AAV2YQJ1"/>
<gene>
    <name evidence="1" type="ORF">N0F65_007995</name>
</gene>
<name>A0AAV2YQJ1_9STRA</name>
<dbReference type="EMBL" id="DAKRPA010000170">
    <property type="protein sequence ID" value="DAZ96345.1"/>
    <property type="molecule type" value="Genomic_DNA"/>
</dbReference>
<organism evidence="1 2">
    <name type="scientific">Lagenidium giganteum</name>
    <dbReference type="NCBI Taxonomy" id="4803"/>
    <lineage>
        <taxon>Eukaryota</taxon>
        <taxon>Sar</taxon>
        <taxon>Stramenopiles</taxon>
        <taxon>Oomycota</taxon>
        <taxon>Peronosporomycetes</taxon>
        <taxon>Pythiales</taxon>
        <taxon>Pythiaceae</taxon>
    </lineage>
</organism>
<reference evidence="1" key="2">
    <citation type="journal article" date="2023" name="Microbiol Resour">
        <title>Decontamination and Annotation of the Draft Genome Sequence of the Oomycete Lagenidium giganteum ARSEF 373.</title>
        <authorList>
            <person name="Morgan W.R."/>
            <person name="Tartar A."/>
        </authorList>
    </citation>
    <scope>NUCLEOTIDE SEQUENCE</scope>
    <source>
        <strain evidence="1">ARSEF 373</strain>
    </source>
</reference>
<dbReference type="Proteomes" id="UP001146120">
    <property type="component" value="Unassembled WGS sequence"/>
</dbReference>
<accession>A0AAV2YQJ1</accession>
<sequence>MNGFHMSPRLLVMDGVTTTVSSRHRQRFRKKLGKEPAGVTPLYWCGERTCQGKTSSRFCNIFVRWMNAKGTSVSGYHKQDWHHTWFTSHTY</sequence>
<proteinExistence type="predicted"/>
<keyword evidence="2" id="KW-1185">Reference proteome</keyword>
<protein>
    <submittedName>
        <fullName evidence="1">Uncharacterized protein</fullName>
    </submittedName>
</protein>
<reference evidence="1" key="1">
    <citation type="submission" date="2022-11" db="EMBL/GenBank/DDBJ databases">
        <authorList>
            <person name="Morgan W.R."/>
            <person name="Tartar A."/>
        </authorList>
    </citation>
    <scope>NUCLEOTIDE SEQUENCE</scope>
    <source>
        <strain evidence="1">ARSEF 373</strain>
    </source>
</reference>
<evidence type="ECO:0000313" key="2">
    <source>
        <dbReference type="Proteomes" id="UP001146120"/>
    </source>
</evidence>